<gene>
    <name evidence="2" type="ORF">COLO4_08972</name>
</gene>
<evidence type="ECO:0000256" key="1">
    <source>
        <dbReference type="SAM" id="MobiDB-lite"/>
    </source>
</evidence>
<comment type="caution">
    <text evidence="2">The sequence shown here is derived from an EMBL/GenBank/DDBJ whole genome shotgun (WGS) entry which is preliminary data.</text>
</comment>
<sequence>MAKMPKVLLHKRRGKNDIGVTSTASGAKNG</sequence>
<organism evidence="2 3">
    <name type="scientific">Corchorus olitorius</name>
    <dbReference type="NCBI Taxonomy" id="93759"/>
    <lineage>
        <taxon>Eukaryota</taxon>
        <taxon>Viridiplantae</taxon>
        <taxon>Streptophyta</taxon>
        <taxon>Embryophyta</taxon>
        <taxon>Tracheophyta</taxon>
        <taxon>Spermatophyta</taxon>
        <taxon>Magnoliopsida</taxon>
        <taxon>eudicotyledons</taxon>
        <taxon>Gunneridae</taxon>
        <taxon>Pentapetalae</taxon>
        <taxon>rosids</taxon>
        <taxon>malvids</taxon>
        <taxon>Malvales</taxon>
        <taxon>Malvaceae</taxon>
        <taxon>Grewioideae</taxon>
        <taxon>Apeibeae</taxon>
        <taxon>Corchorus</taxon>
    </lineage>
</organism>
<dbReference type="AlphaFoldDB" id="A0A1R3KE07"/>
<proteinExistence type="predicted"/>
<dbReference type="EMBL" id="AWUE01014058">
    <property type="protein sequence ID" value="OMP05248.1"/>
    <property type="molecule type" value="Genomic_DNA"/>
</dbReference>
<name>A0A1R3KE07_9ROSI</name>
<reference evidence="3" key="1">
    <citation type="submission" date="2013-09" db="EMBL/GenBank/DDBJ databases">
        <title>Corchorus olitorius genome sequencing.</title>
        <authorList>
            <person name="Alam M."/>
            <person name="Haque M.S."/>
            <person name="Islam M.S."/>
            <person name="Emdad E.M."/>
            <person name="Islam M.M."/>
            <person name="Ahmed B."/>
            <person name="Halim A."/>
            <person name="Hossen Q.M.M."/>
            <person name="Hossain M.Z."/>
            <person name="Ahmed R."/>
            <person name="Khan M.M."/>
            <person name="Islam R."/>
            <person name="Rashid M.M."/>
            <person name="Khan S.A."/>
            <person name="Rahman M.S."/>
            <person name="Alam M."/>
            <person name="Yahiya A.S."/>
            <person name="Khan M.S."/>
            <person name="Azam M.S."/>
            <person name="Haque T."/>
            <person name="Lashkar M.Z.H."/>
            <person name="Akhand A.I."/>
            <person name="Morshed G."/>
            <person name="Roy S."/>
            <person name="Uddin K.S."/>
            <person name="Rabeya T."/>
            <person name="Hossain A.S."/>
            <person name="Chowdhury A."/>
            <person name="Snigdha A.R."/>
            <person name="Mortoza M.S."/>
            <person name="Matin S.A."/>
            <person name="Hoque S.M.E."/>
            <person name="Islam M.K."/>
            <person name="Roy D.K."/>
            <person name="Haider R."/>
            <person name="Moosa M.M."/>
            <person name="Elias S.M."/>
            <person name="Hasan A.M."/>
            <person name="Jahan S."/>
            <person name="Shafiuddin M."/>
            <person name="Mahmood N."/>
            <person name="Shommy N.S."/>
        </authorList>
    </citation>
    <scope>NUCLEOTIDE SEQUENCE [LARGE SCALE GENOMIC DNA]</scope>
    <source>
        <strain evidence="3">cv. O-4</strain>
    </source>
</reference>
<feature type="compositionally biased region" description="Polar residues" evidence="1">
    <location>
        <begin position="19"/>
        <end position="30"/>
    </location>
</feature>
<keyword evidence="3" id="KW-1185">Reference proteome</keyword>
<feature type="region of interest" description="Disordered" evidence="1">
    <location>
        <begin position="1"/>
        <end position="30"/>
    </location>
</feature>
<evidence type="ECO:0000313" key="2">
    <source>
        <dbReference type="EMBL" id="OMP05248.1"/>
    </source>
</evidence>
<accession>A0A1R3KE07</accession>
<protein>
    <submittedName>
        <fullName evidence="2">Uncharacterized protein</fullName>
    </submittedName>
</protein>
<dbReference type="Proteomes" id="UP000187203">
    <property type="component" value="Unassembled WGS sequence"/>
</dbReference>
<evidence type="ECO:0000313" key="3">
    <source>
        <dbReference type="Proteomes" id="UP000187203"/>
    </source>
</evidence>